<organism evidence="1 2">
    <name type="scientific">Paspalum notatum var. saurae</name>
    <dbReference type="NCBI Taxonomy" id="547442"/>
    <lineage>
        <taxon>Eukaryota</taxon>
        <taxon>Viridiplantae</taxon>
        <taxon>Streptophyta</taxon>
        <taxon>Embryophyta</taxon>
        <taxon>Tracheophyta</taxon>
        <taxon>Spermatophyta</taxon>
        <taxon>Magnoliopsida</taxon>
        <taxon>Liliopsida</taxon>
        <taxon>Poales</taxon>
        <taxon>Poaceae</taxon>
        <taxon>PACMAD clade</taxon>
        <taxon>Panicoideae</taxon>
        <taxon>Andropogonodae</taxon>
        <taxon>Paspaleae</taxon>
        <taxon>Paspalinae</taxon>
        <taxon>Paspalum</taxon>
    </lineage>
</organism>
<sequence length="324" mass="36863">MNLTTQILEVFGEASDRKLKKADLLHWVERIGDKLPGWKANLMNMAGRATWVRFVLSALPIHVLIALNVPKWFIKAINKIRRAFLWKGRREVHGGCCLVAWEKVQRPLELGGLGIPNLELMGWALQVRWLWLRKMDTSKPWLSLDIPVHSNVTALFRIAMQTTIGDGTTTKFWKDNWFHGKTISDIAPLVVAAVPARAQNTRLVSAALLDHQWTHDVQGGLSMVGLYELFQLANVLSEICVPSSHERSFSEWWRKSVKKVQKDKRKGFNTLIVLGAWLIWKHRNGCVFEGESPNLDNLIRAFKDEHHMWCLAGARGLCSLSAGH</sequence>
<evidence type="ECO:0000313" key="2">
    <source>
        <dbReference type="Proteomes" id="UP001341281"/>
    </source>
</evidence>
<dbReference type="EMBL" id="CP144748">
    <property type="protein sequence ID" value="WVZ68666.1"/>
    <property type="molecule type" value="Genomic_DNA"/>
</dbReference>
<feature type="non-terminal residue" evidence="1">
    <location>
        <position position="1"/>
    </location>
</feature>
<dbReference type="PANTHER" id="PTHR33116:SF78">
    <property type="entry name" value="OS12G0587133 PROTEIN"/>
    <property type="match status" value="1"/>
</dbReference>
<dbReference type="AlphaFoldDB" id="A0AAQ3WNZ6"/>
<accession>A0AAQ3WNZ6</accession>
<gene>
    <name evidence="1" type="ORF">U9M48_017580</name>
</gene>
<dbReference type="PANTHER" id="PTHR33116">
    <property type="entry name" value="REVERSE TRANSCRIPTASE ZINC-BINDING DOMAIN-CONTAINING PROTEIN-RELATED-RELATED"/>
    <property type="match status" value="1"/>
</dbReference>
<evidence type="ECO:0000313" key="1">
    <source>
        <dbReference type="EMBL" id="WVZ68666.1"/>
    </source>
</evidence>
<name>A0AAQ3WNZ6_PASNO</name>
<protein>
    <recommendedName>
        <fullName evidence="3">Reverse transcriptase zinc-binding domain-containing protein</fullName>
    </recommendedName>
</protein>
<reference evidence="1 2" key="1">
    <citation type="submission" date="2024-02" db="EMBL/GenBank/DDBJ databases">
        <title>High-quality chromosome-scale genome assembly of Pensacola bahiagrass (Paspalum notatum Flugge var. saurae).</title>
        <authorList>
            <person name="Vega J.M."/>
            <person name="Podio M."/>
            <person name="Orjuela J."/>
            <person name="Siena L.A."/>
            <person name="Pessino S.C."/>
            <person name="Combes M.C."/>
            <person name="Mariac C."/>
            <person name="Albertini E."/>
            <person name="Pupilli F."/>
            <person name="Ortiz J.P.A."/>
            <person name="Leblanc O."/>
        </authorList>
    </citation>
    <scope>NUCLEOTIDE SEQUENCE [LARGE SCALE GENOMIC DNA]</scope>
    <source>
        <strain evidence="1">R1</strain>
        <tissue evidence="1">Leaf</tissue>
    </source>
</reference>
<dbReference type="Proteomes" id="UP001341281">
    <property type="component" value="Chromosome 04"/>
</dbReference>
<evidence type="ECO:0008006" key="3">
    <source>
        <dbReference type="Google" id="ProtNLM"/>
    </source>
</evidence>
<proteinExistence type="predicted"/>
<keyword evidence="2" id="KW-1185">Reference proteome</keyword>